<gene>
    <name evidence="3" type="ORF">MW290_13860</name>
</gene>
<dbReference type="EMBL" id="CP097635">
    <property type="protein sequence ID" value="URI06971.1"/>
    <property type="molecule type" value="Genomic_DNA"/>
</dbReference>
<keyword evidence="2" id="KW-0732">Signal</keyword>
<reference evidence="3" key="1">
    <citation type="submission" date="2022-05" db="EMBL/GenBank/DDBJ databases">
        <title>An RpoN-dependent PEP-CTERM gene is involved in floc formation of an Aquincola tertiaricarbonis strain.</title>
        <authorList>
            <person name="Qiu D."/>
            <person name="Xia M."/>
        </authorList>
    </citation>
    <scope>NUCLEOTIDE SEQUENCE</scope>
    <source>
        <strain evidence="3">RN12</strain>
    </source>
</reference>
<dbReference type="Proteomes" id="UP001056201">
    <property type="component" value="Chromosome 1"/>
</dbReference>
<accession>A0ABY4S527</accession>
<comment type="similarity">
    <text evidence="1">Belongs to the UPF0065 (bug) family.</text>
</comment>
<dbReference type="Pfam" id="PF03401">
    <property type="entry name" value="TctC"/>
    <property type="match status" value="1"/>
</dbReference>
<proteinExistence type="inferred from homology"/>
<dbReference type="CDD" id="cd13578">
    <property type="entry name" value="PBP2_Bug27"/>
    <property type="match status" value="1"/>
</dbReference>
<dbReference type="RefSeq" id="WP_250195236.1">
    <property type="nucleotide sequence ID" value="NZ_CP097635.1"/>
</dbReference>
<dbReference type="Gene3D" id="3.40.190.150">
    <property type="entry name" value="Bordetella uptake gene, domain 1"/>
    <property type="match status" value="1"/>
</dbReference>
<protein>
    <submittedName>
        <fullName evidence="3">Tripartite tricarboxylate transporter substrate binding protein</fullName>
    </submittedName>
</protein>
<evidence type="ECO:0000313" key="4">
    <source>
        <dbReference type="Proteomes" id="UP001056201"/>
    </source>
</evidence>
<dbReference type="PANTHER" id="PTHR42928:SF5">
    <property type="entry name" value="BLR1237 PROTEIN"/>
    <property type="match status" value="1"/>
</dbReference>
<dbReference type="InterPro" id="IPR005064">
    <property type="entry name" value="BUG"/>
</dbReference>
<organism evidence="3 4">
    <name type="scientific">Aquincola tertiaricarbonis</name>
    <dbReference type="NCBI Taxonomy" id="391953"/>
    <lineage>
        <taxon>Bacteria</taxon>
        <taxon>Pseudomonadati</taxon>
        <taxon>Pseudomonadota</taxon>
        <taxon>Betaproteobacteria</taxon>
        <taxon>Burkholderiales</taxon>
        <taxon>Sphaerotilaceae</taxon>
        <taxon>Aquincola</taxon>
    </lineage>
</organism>
<dbReference type="PANTHER" id="PTHR42928">
    <property type="entry name" value="TRICARBOXYLATE-BINDING PROTEIN"/>
    <property type="match status" value="1"/>
</dbReference>
<dbReference type="Gene3D" id="3.40.190.10">
    <property type="entry name" value="Periplasmic binding protein-like II"/>
    <property type="match status" value="1"/>
</dbReference>
<dbReference type="PIRSF" id="PIRSF017082">
    <property type="entry name" value="YflP"/>
    <property type="match status" value="1"/>
</dbReference>
<evidence type="ECO:0000256" key="1">
    <source>
        <dbReference type="ARBA" id="ARBA00006987"/>
    </source>
</evidence>
<feature type="chain" id="PRO_5045503984" evidence="2">
    <location>
        <begin position="28"/>
        <end position="331"/>
    </location>
</feature>
<dbReference type="SUPFAM" id="SSF53850">
    <property type="entry name" value="Periplasmic binding protein-like II"/>
    <property type="match status" value="1"/>
</dbReference>
<feature type="signal peptide" evidence="2">
    <location>
        <begin position="1"/>
        <end position="27"/>
    </location>
</feature>
<name>A0ABY4S527_AQUTE</name>
<evidence type="ECO:0000313" key="3">
    <source>
        <dbReference type="EMBL" id="URI06971.1"/>
    </source>
</evidence>
<keyword evidence="4" id="KW-1185">Reference proteome</keyword>
<evidence type="ECO:0000256" key="2">
    <source>
        <dbReference type="SAM" id="SignalP"/>
    </source>
</evidence>
<sequence length="331" mass="34353">MTTFFKRRRRAALGTALLAATAGWLPAAVQAQPAFPSRPITLIVPFAPGGIADVTARAVAEAMGQTLKQTVVVDNRPSAGSIVASQAVASAKPDGHTLLLMSNGNAVSVGLFKKLPYDTLKDLQPISTLGFFDLGIVVPANSPFKTLPDLLRHAQAQPGALKTGTIAVGSTQHLAAKLFETVAGVQLLTVPYKGSPAVLMALRSGEIDVALEIVGPMMAQLKAGEIRALATTASQRNAALPDVPTVQQAGLKGYDVSSWNAIAAPAGTPQPVIDALQRAIASAVADGGVRTRLEALGMRLQSSTPTQARELLAKDIQRWGAVIKAAGIQPE</sequence>
<dbReference type="InterPro" id="IPR042100">
    <property type="entry name" value="Bug_dom1"/>
</dbReference>